<gene>
    <name evidence="2" type="ORF">SAMN05421874_12867</name>
</gene>
<dbReference type="AlphaFoldDB" id="A0A1G9MK44"/>
<dbReference type="STRING" id="683260.SAMN05421874_12867"/>
<dbReference type="RefSeq" id="WP_090772091.1">
    <property type="nucleotide sequence ID" value="NZ_FNFB01000028.1"/>
</dbReference>
<accession>A0A1G9MK44</accession>
<name>A0A1G9MK44_9ACTN</name>
<reference evidence="2 3" key="1">
    <citation type="submission" date="2016-10" db="EMBL/GenBank/DDBJ databases">
        <authorList>
            <person name="de Groot N.N."/>
        </authorList>
    </citation>
    <scope>NUCLEOTIDE SEQUENCE [LARGE SCALE GENOMIC DNA]</scope>
    <source>
        <strain evidence="2 3">CGMCC 4.5681</strain>
    </source>
</reference>
<evidence type="ECO:0000313" key="3">
    <source>
        <dbReference type="Proteomes" id="UP000198683"/>
    </source>
</evidence>
<evidence type="ECO:0000313" key="2">
    <source>
        <dbReference type="EMBL" id="SDL74443.1"/>
    </source>
</evidence>
<dbReference type="EMBL" id="FNFB01000028">
    <property type="protein sequence ID" value="SDL74443.1"/>
    <property type="molecule type" value="Genomic_DNA"/>
</dbReference>
<proteinExistence type="predicted"/>
<evidence type="ECO:0000256" key="1">
    <source>
        <dbReference type="SAM" id="MobiDB-lite"/>
    </source>
</evidence>
<keyword evidence="3" id="KW-1185">Reference proteome</keyword>
<sequence>MTSAQALQRAIEEAARALAHRVHERDELPEEERSDAHAFALSYVTAQVGHGWRPTEAKRSTWAPTPRGDHTETYQRGAALARRWLNLKSDPDKEGYHDAGPV</sequence>
<feature type="region of interest" description="Disordered" evidence="1">
    <location>
        <begin position="50"/>
        <end position="73"/>
    </location>
</feature>
<dbReference type="Proteomes" id="UP000198683">
    <property type="component" value="Unassembled WGS sequence"/>
</dbReference>
<organism evidence="2 3">
    <name type="scientific">Nonomuraea maritima</name>
    <dbReference type="NCBI Taxonomy" id="683260"/>
    <lineage>
        <taxon>Bacteria</taxon>
        <taxon>Bacillati</taxon>
        <taxon>Actinomycetota</taxon>
        <taxon>Actinomycetes</taxon>
        <taxon>Streptosporangiales</taxon>
        <taxon>Streptosporangiaceae</taxon>
        <taxon>Nonomuraea</taxon>
    </lineage>
</organism>
<protein>
    <submittedName>
        <fullName evidence="2">Uncharacterized protein</fullName>
    </submittedName>
</protein>
<dbReference type="OrthoDB" id="9863772at2"/>